<organism evidence="1 2">
    <name type="scientific">Clitoria ternatea</name>
    <name type="common">Butterfly pea</name>
    <dbReference type="NCBI Taxonomy" id="43366"/>
    <lineage>
        <taxon>Eukaryota</taxon>
        <taxon>Viridiplantae</taxon>
        <taxon>Streptophyta</taxon>
        <taxon>Embryophyta</taxon>
        <taxon>Tracheophyta</taxon>
        <taxon>Spermatophyta</taxon>
        <taxon>Magnoliopsida</taxon>
        <taxon>eudicotyledons</taxon>
        <taxon>Gunneridae</taxon>
        <taxon>Pentapetalae</taxon>
        <taxon>rosids</taxon>
        <taxon>fabids</taxon>
        <taxon>Fabales</taxon>
        <taxon>Fabaceae</taxon>
        <taxon>Papilionoideae</taxon>
        <taxon>50 kb inversion clade</taxon>
        <taxon>NPAAA clade</taxon>
        <taxon>indigoferoid/millettioid clade</taxon>
        <taxon>Phaseoleae</taxon>
        <taxon>Clitoria</taxon>
    </lineage>
</organism>
<name>A0AAN9P3U9_CLITE</name>
<protein>
    <submittedName>
        <fullName evidence="1">Uncharacterized protein</fullName>
    </submittedName>
</protein>
<dbReference type="EMBL" id="JAYKXN010000005">
    <property type="protein sequence ID" value="KAK7284780.1"/>
    <property type="molecule type" value="Genomic_DNA"/>
</dbReference>
<sequence length="105" mass="12183">MKLRDTIIENLRQIESDRVLILHYKSTGSTTNFDEEERENKRQRQTCLSRETGSRVRETFVFSVRETVRNLCLREDYELRGGGNLRLLSDGNLHLRGENGKGNVG</sequence>
<proteinExistence type="predicted"/>
<dbReference type="AlphaFoldDB" id="A0AAN9P3U9"/>
<accession>A0AAN9P3U9</accession>
<comment type="caution">
    <text evidence="1">The sequence shown here is derived from an EMBL/GenBank/DDBJ whole genome shotgun (WGS) entry which is preliminary data.</text>
</comment>
<evidence type="ECO:0000313" key="2">
    <source>
        <dbReference type="Proteomes" id="UP001359559"/>
    </source>
</evidence>
<keyword evidence="2" id="KW-1185">Reference proteome</keyword>
<evidence type="ECO:0000313" key="1">
    <source>
        <dbReference type="EMBL" id="KAK7284780.1"/>
    </source>
</evidence>
<gene>
    <name evidence="1" type="ORF">RJT34_19533</name>
</gene>
<reference evidence="1 2" key="1">
    <citation type="submission" date="2024-01" db="EMBL/GenBank/DDBJ databases">
        <title>The genomes of 5 underutilized Papilionoideae crops provide insights into root nodulation and disease resistance.</title>
        <authorList>
            <person name="Yuan L."/>
        </authorList>
    </citation>
    <scope>NUCLEOTIDE SEQUENCE [LARGE SCALE GENOMIC DNA]</scope>
    <source>
        <strain evidence="1">LY-2023</strain>
        <tissue evidence="1">Leaf</tissue>
    </source>
</reference>
<dbReference type="Proteomes" id="UP001359559">
    <property type="component" value="Unassembled WGS sequence"/>
</dbReference>